<protein>
    <submittedName>
        <fullName evidence="3">Uncharacterized protein</fullName>
    </submittedName>
</protein>
<evidence type="ECO:0000256" key="2">
    <source>
        <dbReference type="SAM" id="SignalP"/>
    </source>
</evidence>
<feature type="transmembrane region" description="Helical" evidence="1">
    <location>
        <begin position="148"/>
        <end position="172"/>
    </location>
</feature>
<keyword evidence="1" id="KW-1133">Transmembrane helix</keyword>
<evidence type="ECO:0000313" key="4">
    <source>
        <dbReference type="Proteomes" id="UP000694544"/>
    </source>
</evidence>
<evidence type="ECO:0000313" key="3">
    <source>
        <dbReference type="Ensembl" id="ENSMMSP00000013693.1"/>
    </source>
</evidence>
<keyword evidence="4" id="KW-1185">Reference proteome</keyword>
<feature type="transmembrane region" description="Helical" evidence="1">
    <location>
        <begin position="73"/>
        <end position="96"/>
    </location>
</feature>
<sequence>MNIGVHVSLSILVSSVCMPRSAIAGSYGSSISSFLRNLHTVLHSGCTSLHSHQQCKTVPFSPHPLQHLLHVDFWIAAILTGVKWYLIVVLICISLMMRDVEHFFMCLLAIFMSSLEKCLFSSLAHFLIGSLSFLELSCRSCLYILEINPLSVASFAIIFSHSAGCLFTLLRVSFAVQKLLILIRSHLFLLLFPIFWEVGLGGSCCDLCQRVFCLRSPLGVL</sequence>
<proteinExistence type="predicted"/>
<evidence type="ECO:0000256" key="1">
    <source>
        <dbReference type="SAM" id="Phobius"/>
    </source>
</evidence>
<accession>A0A8C6FKX0</accession>
<dbReference type="Proteomes" id="UP000694544">
    <property type="component" value="Unplaced"/>
</dbReference>
<dbReference type="Ensembl" id="ENSMMST00000015118.1">
    <property type="protein sequence ID" value="ENSMMSP00000013693.1"/>
    <property type="gene ID" value="ENSMMSG00000010470.1"/>
</dbReference>
<reference evidence="3" key="2">
    <citation type="submission" date="2025-09" db="UniProtKB">
        <authorList>
            <consortium name="Ensembl"/>
        </authorList>
    </citation>
    <scope>IDENTIFICATION</scope>
</reference>
<keyword evidence="1" id="KW-0472">Membrane</keyword>
<dbReference type="AlphaFoldDB" id="A0A8C6FKX0"/>
<feature type="transmembrane region" description="Helical" evidence="1">
    <location>
        <begin position="179"/>
        <end position="196"/>
    </location>
</feature>
<dbReference type="GeneTree" id="ENSGT01150000287069"/>
<feature type="transmembrane region" description="Helical" evidence="1">
    <location>
        <begin position="103"/>
        <end position="128"/>
    </location>
</feature>
<keyword evidence="2" id="KW-0732">Signal</keyword>
<organism evidence="3 4">
    <name type="scientific">Moschus moschiferus</name>
    <name type="common">Siberian musk deer</name>
    <name type="synonym">Moschus sibiricus</name>
    <dbReference type="NCBI Taxonomy" id="68415"/>
    <lineage>
        <taxon>Eukaryota</taxon>
        <taxon>Metazoa</taxon>
        <taxon>Chordata</taxon>
        <taxon>Craniata</taxon>
        <taxon>Vertebrata</taxon>
        <taxon>Euteleostomi</taxon>
        <taxon>Mammalia</taxon>
        <taxon>Eutheria</taxon>
        <taxon>Laurasiatheria</taxon>
        <taxon>Artiodactyla</taxon>
        <taxon>Ruminantia</taxon>
        <taxon>Pecora</taxon>
        <taxon>Moschidae</taxon>
        <taxon>Moschus</taxon>
    </lineage>
</organism>
<reference evidence="3" key="1">
    <citation type="submission" date="2025-08" db="UniProtKB">
        <authorList>
            <consortium name="Ensembl"/>
        </authorList>
    </citation>
    <scope>IDENTIFICATION</scope>
</reference>
<name>A0A8C6FKX0_MOSMO</name>
<feature type="chain" id="PRO_5034974103" evidence="2">
    <location>
        <begin position="25"/>
        <end position="221"/>
    </location>
</feature>
<keyword evidence="1" id="KW-0812">Transmembrane</keyword>
<feature type="signal peptide" evidence="2">
    <location>
        <begin position="1"/>
        <end position="24"/>
    </location>
</feature>